<dbReference type="RefSeq" id="WP_089533888.1">
    <property type="nucleotide sequence ID" value="NZ_CP022437.1"/>
</dbReference>
<dbReference type="Gene3D" id="3.40.50.10350">
    <property type="entry name" value="Glycerate kinase, domain 1"/>
    <property type="match status" value="1"/>
</dbReference>
<dbReference type="AlphaFoldDB" id="A0A221MGV4"/>
<dbReference type="InterPro" id="IPR018197">
    <property type="entry name" value="Glycerate_kinase_RE-like"/>
</dbReference>
<evidence type="ECO:0000256" key="2">
    <source>
        <dbReference type="ARBA" id="ARBA00022679"/>
    </source>
</evidence>
<keyword evidence="6" id="KW-1185">Reference proteome</keyword>
<dbReference type="PANTHER" id="PTHR21599:SF0">
    <property type="entry name" value="GLYCERATE KINASE"/>
    <property type="match status" value="1"/>
</dbReference>
<dbReference type="EMBL" id="CP022437">
    <property type="protein sequence ID" value="ASN06893.1"/>
    <property type="molecule type" value="Genomic_DNA"/>
</dbReference>
<protein>
    <submittedName>
        <fullName evidence="5">Glycerate kinase</fullName>
    </submittedName>
</protein>
<reference evidence="5 6" key="1">
    <citation type="journal article" date="2003" name="Int. J. Syst. Evol. Microbiol.">
        <title>Virgibacillus carmonensis sp. nov., Virgibacillus necropolis sp. nov. and Virgibacillus picturae sp. nov., three novel species isolated from deteriorated mural paintings, transfer of the species of the genus salibacillus to Virgibacillus, as Virgibacillus marismortui comb. nov. and Virgibacillus salexigens comb. nov., and emended description of the genus Virgibacillus.</title>
        <authorList>
            <person name="Heyrman J."/>
            <person name="Logan N.A."/>
            <person name="Busse H.J."/>
            <person name="Balcaen A."/>
            <person name="Lebbe L."/>
            <person name="Rodriguez-Diaz M."/>
            <person name="Swings J."/>
            <person name="De Vos P."/>
        </authorList>
    </citation>
    <scope>NUCLEOTIDE SEQUENCE [LARGE SCALE GENOMIC DNA]</scope>
    <source>
        <strain evidence="5 6">LMG 19488</strain>
    </source>
</reference>
<keyword evidence="2 4" id="KW-0808">Transferase</keyword>
<gene>
    <name evidence="5" type="ORF">CFK40_18695</name>
</gene>
<dbReference type="GO" id="GO:0008887">
    <property type="term" value="F:glycerate kinase activity"/>
    <property type="evidence" value="ECO:0007669"/>
    <property type="project" value="UniProtKB-UniRule"/>
</dbReference>
<dbReference type="OrthoDB" id="9774290at2"/>
<dbReference type="KEGG" id="vne:CFK40_18695"/>
<evidence type="ECO:0000313" key="6">
    <source>
        <dbReference type="Proteomes" id="UP000204391"/>
    </source>
</evidence>
<sequence length="402" mass="43406">MKVVMIPSGFKECLDAEEVAYSMMKGARRFDPFIKTEMIPMIDGGEGFAKAIIKIKNGELIYKDVIGPVGEKVKSHYGIFIEGNKRTAVIEMAAVAGLKLVPSFQRNPLKTTTYGVGELIIDALDMDVDKIMIGCGDSGTSDGGAGMAQALGVQFLDDEKQVIPIMGGEDLLKASSIDTTHIDKRLCGIPIDVACNWTNVLCGKQGVARVFGPQKGAKPEEVETLSLALEHYAMLIEQSTKKNVRNSPGSGASGGLGAGLLAFADATLHRRFDLIMNYIQIEEKIATADLVITAEGSLDFQTPNGKIPCEVARIAKKNNIPVIAITGTIGRGAELNYDVGIDAYSSIIQRPVTLKKAMFKAPQWIEESVEGILRHIGVGIIMADRKTLSERELSYDNKINQA</sequence>
<dbReference type="NCBIfam" id="TIGR00045">
    <property type="entry name" value="glycerate kinase"/>
    <property type="match status" value="1"/>
</dbReference>
<evidence type="ECO:0000313" key="5">
    <source>
        <dbReference type="EMBL" id="ASN06893.1"/>
    </source>
</evidence>
<dbReference type="InterPro" id="IPR018193">
    <property type="entry name" value="Glyc_kinase_flavodox-like_fold"/>
</dbReference>
<dbReference type="Pfam" id="PF02595">
    <property type="entry name" value="Gly_kinase"/>
    <property type="match status" value="1"/>
</dbReference>
<evidence type="ECO:0000256" key="1">
    <source>
        <dbReference type="ARBA" id="ARBA00006284"/>
    </source>
</evidence>
<organism evidence="5 6">
    <name type="scientific">Virgibacillus necropolis</name>
    <dbReference type="NCBI Taxonomy" id="163877"/>
    <lineage>
        <taxon>Bacteria</taxon>
        <taxon>Bacillati</taxon>
        <taxon>Bacillota</taxon>
        <taxon>Bacilli</taxon>
        <taxon>Bacillales</taxon>
        <taxon>Bacillaceae</taxon>
        <taxon>Virgibacillus</taxon>
    </lineage>
</organism>
<proteinExistence type="inferred from homology"/>
<dbReference type="SUPFAM" id="SSF110738">
    <property type="entry name" value="Glycerate kinase I"/>
    <property type="match status" value="1"/>
</dbReference>
<name>A0A221MGV4_9BACI</name>
<dbReference type="PIRSF" id="PIRSF006078">
    <property type="entry name" value="GlxK"/>
    <property type="match status" value="1"/>
</dbReference>
<evidence type="ECO:0000256" key="4">
    <source>
        <dbReference type="PIRNR" id="PIRNR006078"/>
    </source>
</evidence>
<dbReference type="InterPro" id="IPR036129">
    <property type="entry name" value="Glycerate_kinase_sf"/>
</dbReference>
<dbReference type="InterPro" id="IPR004381">
    <property type="entry name" value="Glycerate_kinase"/>
</dbReference>
<keyword evidence="3 4" id="KW-0418">Kinase</keyword>
<dbReference type="GO" id="GO:0031388">
    <property type="term" value="P:organic acid phosphorylation"/>
    <property type="evidence" value="ECO:0007669"/>
    <property type="project" value="UniProtKB-UniRule"/>
</dbReference>
<evidence type="ECO:0000256" key="3">
    <source>
        <dbReference type="ARBA" id="ARBA00022777"/>
    </source>
</evidence>
<dbReference type="Proteomes" id="UP000204391">
    <property type="component" value="Chromosome"/>
</dbReference>
<dbReference type="PANTHER" id="PTHR21599">
    <property type="entry name" value="GLYCERATE KINASE"/>
    <property type="match status" value="1"/>
</dbReference>
<accession>A0A221MGV4</accession>
<comment type="similarity">
    <text evidence="1 4">Belongs to the glycerate kinase type-1 family.</text>
</comment>
<dbReference type="Gene3D" id="3.90.1510.10">
    <property type="entry name" value="Glycerate kinase, domain 2"/>
    <property type="match status" value="1"/>
</dbReference>